<dbReference type="RefSeq" id="WP_234271796.1">
    <property type="nucleotide sequence ID" value="NZ_JABFTX010000006.1"/>
</dbReference>
<evidence type="ECO:0000256" key="2">
    <source>
        <dbReference type="SAM" id="Phobius"/>
    </source>
</evidence>
<feature type="transmembrane region" description="Helical" evidence="2">
    <location>
        <begin position="454"/>
        <end position="476"/>
    </location>
</feature>
<evidence type="ECO:0000313" key="4">
    <source>
        <dbReference type="EMBL" id="MCE8005292.1"/>
    </source>
</evidence>
<keyword evidence="2" id="KW-1133">Transmembrane helix</keyword>
<feature type="region of interest" description="Disordered" evidence="1">
    <location>
        <begin position="487"/>
        <end position="513"/>
    </location>
</feature>
<feature type="transmembrane region" description="Helical" evidence="2">
    <location>
        <begin position="371"/>
        <end position="390"/>
    </location>
</feature>
<evidence type="ECO:0000313" key="5">
    <source>
        <dbReference type="Proteomes" id="UP001320168"/>
    </source>
</evidence>
<proteinExistence type="predicted"/>
<feature type="compositionally biased region" description="Polar residues" evidence="1">
    <location>
        <begin position="501"/>
        <end position="513"/>
    </location>
</feature>
<dbReference type="InterPro" id="IPR012931">
    <property type="entry name" value="TraG_N_Proteobacteria"/>
</dbReference>
<dbReference type="Pfam" id="PF07916">
    <property type="entry name" value="TraG_N"/>
    <property type="match status" value="1"/>
</dbReference>
<dbReference type="EMBL" id="JABFTX010000006">
    <property type="protein sequence ID" value="MCE8005292.1"/>
    <property type="molecule type" value="Genomic_DNA"/>
</dbReference>
<dbReference type="Proteomes" id="UP001320168">
    <property type="component" value="Unassembled WGS sequence"/>
</dbReference>
<comment type="caution">
    <text evidence="4">The sequence shown here is derived from an EMBL/GenBank/DDBJ whole genome shotgun (WGS) entry which is preliminary data.</text>
</comment>
<keyword evidence="5" id="KW-1185">Reference proteome</keyword>
<sequence>MEGMLTAPLVAFDYFSNAMLMLGWLVNNAIWSVMNGTGLAAVPFIALIASEWYRARQEGDEAGSKGVLTINRIETRLYAMALIFLFTCQPLLQLQLTTSDLDARRSQECGTRQFASGQWGESTLNTIDGQIPRIPVWWAFVHAVSHGMTGAAIAAIPCSTDYHSIRTELDLNSIEDSVLQREVGEFQLACFGPARNRLYQQTGSVDSSRAQDVDWIGSRYFQDTPGYYDSFYANRPVSGFPYDANRDMSRPNTGPGQPGYPTCREWWSTADVGLRARLYDQVDPRFWDSFRSVFTSNEAQDYVIRRLVSPRSGAANGNLDQTVVGYRDLGGDGNWDWIFQTLTTAGGAVGGATAMLPMAAGMDMVKQSLPMVQAILIMAMVICLPFILVISGYSYKAAGMATFGLFATWFLTFWWELARWIDSRAIDLLYSSDAAKISWLAAVNNAYDWLVLQFVQAMMFLVLPAIWMGVLGWAGIRAGQAVGSSLDTGSKKSQAAGEQGGRQTQSKATGGKV</sequence>
<gene>
    <name evidence="4" type="ORF">HOP53_20880</name>
</gene>
<name>A0ABS9A8Z5_9GAMM</name>
<accession>A0ABS9A8Z5</accession>
<feature type="domain" description="TraG N-terminal Proteobacteria" evidence="3">
    <location>
        <begin position="21"/>
        <end position="490"/>
    </location>
</feature>
<feature type="transmembrane region" description="Helical" evidence="2">
    <location>
        <begin position="397"/>
        <end position="415"/>
    </location>
</feature>
<keyword evidence="2" id="KW-0472">Membrane</keyword>
<organism evidence="4 5">
    <name type="scientific">Billgrantia ethanolica</name>
    <dbReference type="NCBI Taxonomy" id="2733486"/>
    <lineage>
        <taxon>Bacteria</taxon>
        <taxon>Pseudomonadati</taxon>
        <taxon>Pseudomonadota</taxon>
        <taxon>Gammaproteobacteria</taxon>
        <taxon>Oceanospirillales</taxon>
        <taxon>Halomonadaceae</taxon>
        <taxon>Billgrantia</taxon>
    </lineage>
</organism>
<evidence type="ECO:0000256" key="1">
    <source>
        <dbReference type="SAM" id="MobiDB-lite"/>
    </source>
</evidence>
<keyword evidence="2" id="KW-0812">Transmembrane</keyword>
<protein>
    <submittedName>
        <fullName evidence="4">Conjugal transfer protein TraG</fullName>
    </submittedName>
</protein>
<reference evidence="4 5" key="1">
    <citation type="journal article" date="2021" name="Front. Microbiol.">
        <title>Aerobic Denitrification and Heterotrophic Sulfur Oxidation in the Genus Halomonas Revealed by Six Novel Species Characterizations and Genome-Based Analysis.</title>
        <authorList>
            <person name="Wang L."/>
            <person name="Shao Z."/>
        </authorList>
    </citation>
    <scope>NUCLEOTIDE SEQUENCE [LARGE SCALE GENOMIC DNA]</scope>
    <source>
        <strain evidence="4 5">MCCC 1A11081</strain>
    </source>
</reference>
<evidence type="ECO:0000259" key="3">
    <source>
        <dbReference type="Pfam" id="PF07916"/>
    </source>
</evidence>
<feature type="transmembrane region" description="Helical" evidence="2">
    <location>
        <begin position="29"/>
        <end position="49"/>
    </location>
</feature>